<dbReference type="AlphaFoldDB" id="A0A8G2CNB2"/>
<dbReference type="Pfam" id="PF13460">
    <property type="entry name" value="NAD_binding_10"/>
    <property type="match status" value="1"/>
</dbReference>
<dbReference type="PANTHER" id="PTHR15020:SF45">
    <property type="entry name" value="NAD(P)-BINDING DOMAIN-CONTAINING PROTEIN"/>
    <property type="match status" value="1"/>
</dbReference>
<name>A0A8G2CNB2_ACIRU</name>
<feature type="domain" description="NAD(P)-binding" evidence="1">
    <location>
        <begin position="7"/>
        <end position="205"/>
    </location>
</feature>
<reference evidence="2 3" key="1">
    <citation type="submission" date="2017-01" db="EMBL/GenBank/DDBJ databases">
        <authorList>
            <person name="Varghese N."/>
            <person name="Submissions S."/>
        </authorList>
    </citation>
    <scope>NUCLEOTIDE SEQUENCE [LARGE SCALE GENOMIC DNA]</scope>
    <source>
        <strain evidence="2 3">ATCC 35905</strain>
    </source>
</reference>
<dbReference type="SUPFAM" id="SSF51735">
    <property type="entry name" value="NAD(P)-binding Rossmann-fold domains"/>
    <property type="match status" value="1"/>
</dbReference>
<dbReference type="InterPro" id="IPR016040">
    <property type="entry name" value="NAD(P)-bd_dom"/>
</dbReference>
<sequence>MKTIVFGATGGTGAAVIRLLRAEGDDVTAFVRNPARLTDQANVALVTGDVMNPADVAAAMPGHDRVVISLGNSQNPFALLLGAKRTTPRDVCETGTINIIAAMQAAGVRRVVCVTAFGIGATRTKSPLMFKIFYSLVLREHMADKERQEAALRASGLDWTLVQPVGLTDQPATGTYTASPTGALGKQTMGRADVARYIVTALADPATIGQSIALSG</sequence>
<evidence type="ECO:0000313" key="3">
    <source>
        <dbReference type="Proteomes" id="UP000186308"/>
    </source>
</evidence>
<dbReference type="InterPro" id="IPR036291">
    <property type="entry name" value="NAD(P)-bd_dom_sf"/>
</dbReference>
<organism evidence="2 3">
    <name type="scientific">Acidiphilium rubrum</name>
    <dbReference type="NCBI Taxonomy" id="526"/>
    <lineage>
        <taxon>Bacteria</taxon>
        <taxon>Pseudomonadati</taxon>
        <taxon>Pseudomonadota</taxon>
        <taxon>Alphaproteobacteria</taxon>
        <taxon>Acetobacterales</taxon>
        <taxon>Acidocellaceae</taxon>
        <taxon>Acidiphilium</taxon>
    </lineage>
</organism>
<dbReference type="EMBL" id="FTNE01000029">
    <property type="protein sequence ID" value="SIR40600.1"/>
    <property type="molecule type" value="Genomic_DNA"/>
</dbReference>
<dbReference type="PANTHER" id="PTHR15020">
    <property type="entry name" value="FLAVIN REDUCTASE-RELATED"/>
    <property type="match status" value="1"/>
</dbReference>
<accession>A0A8G2CNB2</accession>
<comment type="caution">
    <text evidence="2">The sequence shown here is derived from an EMBL/GenBank/DDBJ whole genome shotgun (WGS) entry which is preliminary data.</text>
</comment>
<dbReference type="OrthoDB" id="7352421at2"/>
<evidence type="ECO:0000313" key="2">
    <source>
        <dbReference type="EMBL" id="SIR40600.1"/>
    </source>
</evidence>
<dbReference type="RefSeq" id="WP_029313152.1">
    <property type="nucleotide sequence ID" value="NZ_FTNE01000029.1"/>
</dbReference>
<keyword evidence="3" id="KW-1185">Reference proteome</keyword>
<proteinExistence type="predicted"/>
<protein>
    <submittedName>
        <fullName evidence="2">NADH-flavin reductase</fullName>
    </submittedName>
</protein>
<evidence type="ECO:0000259" key="1">
    <source>
        <dbReference type="Pfam" id="PF13460"/>
    </source>
</evidence>
<dbReference type="Proteomes" id="UP000186308">
    <property type="component" value="Unassembled WGS sequence"/>
</dbReference>
<dbReference type="Gene3D" id="3.40.50.720">
    <property type="entry name" value="NAD(P)-binding Rossmann-like Domain"/>
    <property type="match status" value="1"/>
</dbReference>
<gene>
    <name evidence="2" type="ORF">SAMN05421828_12926</name>
</gene>